<evidence type="ECO:0000256" key="3">
    <source>
        <dbReference type="ARBA" id="ARBA00022741"/>
    </source>
</evidence>
<keyword evidence="4 6" id="KW-0067">ATP-binding</keyword>
<dbReference type="PANTHER" id="PTHR43875">
    <property type="entry name" value="MALTODEXTRIN IMPORT ATP-BINDING PROTEIN MSMX"/>
    <property type="match status" value="1"/>
</dbReference>
<dbReference type="InterPro" id="IPR003593">
    <property type="entry name" value="AAA+_ATPase"/>
</dbReference>
<protein>
    <submittedName>
        <fullName evidence="6">Sorbitol ABC transporter ATP-binding protein /mannitol ABC transporter ATP-binding protein</fullName>
    </submittedName>
</protein>
<dbReference type="AlphaFoldDB" id="A0A285CJG3"/>
<evidence type="ECO:0000256" key="2">
    <source>
        <dbReference type="ARBA" id="ARBA00022448"/>
    </source>
</evidence>
<evidence type="ECO:0000259" key="5">
    <source>
        <dbReference type="PROSITE" id="PS50893"/>
    </source>
</evidence>
<keyword evidence="7" id="KW-1185">Reference proteome</keyword>
<proteinExistence type="inferred from homology"/>
<dbReference type="FunFam" id="3.40.50.300:FF:000042">
    <property type="entry name" value="Maltose/maltodextrin ABC transporter, ATP-binding protein"/>
    <property type="match status" value="1"/>
</dbReference>
<dbReference type="GO" id="GO:1990060">
    <property type="term" value="C:maltose transport complex"/>
    <property type="evidence" value="ECO:0007669"/>
    <property type="project" value="TreeGrafter"/>
</dbReference>
<evidence type="ECO:0000313" key="7">
    <source>
        <dbReference type="Proteomes" id="UP000219467"/>
    </source>
</evidence>
<gene>
    <name evidence="6" type="ORF">SAMN05878503_101370</name>
</gene>
<dbReference type="RefSeq" id="WP_097028961.1">
    <property type="nucleotide sequence ID" value="NZ_OAOQ01000001.1"/>
</dbReference>
<dbReference type="PROSITE" id="PS00211">
    <property type="entry name" value="ABC_TRANSPORTER_1"/>
    <property type="match status" value="1"/>
</dbReference>
<dbReference type="InterPro" id="IPR013611">
    <property type="entry name" value="Transp-assoc_OB_typ2"/>
</dbReference>
<evidence type="ECO:0000313" key="6">
    <source>
        <dbReference type="EMBL" id="SNX67732.1"/>
    </source>
</evidence>
<evidence type="ECO:0000256" key="1">
    <source>
        <dbReference type="ARBA" id="ARBA00005417"/>
    </source>
</evidence>
<sequence>MGKITLRNVQKRFGEAVVIPSLDLDIEDGEFVVFVGPSGCGKSTLLRLIAGLEDVSDGQILIDGRNATEMPPAKRGLAMVFQSYALYPHMTVRKNIAFPLKMAKMDRAEIDRRVDNAARVLNLTNYLDRRPGQLSGGQRQRVAIGRAIVREPAAFLFDEPLSNLDAALRVNMRLEITELHQSLKTTMIYVTHDQVEAMTMADKIVVLNAGRIEQVGSPLTLYRSPANLFVAGFIGSPKMNLIAGPEAASRGATTIGIRPEHLDISRDGGEWPGEVGVSEHLGSDTFLHVHVKGMPTLTVRAGGEFGVHHGDRVWLTPQPDKIHRFGPDGRAI</sequence>
<comment type="similarity">
    <text evidence="1">Belongs to the ABC transporter superfamily.</text>
</comment>
<dbReference type="Pfam" id="PF08402">
    <property type="entry name" value="TOBE_2"/>
    <property type="match status" value="1"/>
</dbReference>
<dbReference type="GO" id="GO:0015423">
    <property type="term" value="F:ABC-type maltose transporter activity"/>
    <property type="evidence" value="ECO:0007669"/>
    <property type="project" value="TreeGrafter"/>
</dbReference>
<dbReference type="InterPro" id="IPR015855">
    <property type="entry name" value="ABC_transpr_MalK-like"/>
</dbReference>
<dbReference type="SUPFAM" id="SSF50331">
    <property type="entry name" value="MOP-like"/>
    <property type="match status" value="1"/>
</dbReference>
<dbReference type="GO" id="GO:0016887">
    <property type="term" value="F:ATP hydrolysis activity"/>
    <property type="evidence" value="ECO:0007669"/>
    <property type="project" value="InterPro"/>
</dbReference>
<dbReference type="SUPFAM" id="SSF52540">
    <property type="entry name" value="P-loop containing nucleoside triphosphate hydrolases"/>
    <property type="match status" value="1"/>
</dbReference>
<dbReference type="InterPro" id="IPR003439">
    <property type="entry name" value="ABC_transporter-like_ATP-bd"/>
</dbReference>
<dbReference type="OrthoDB" id="7811600at2"/>
<dbReference type="SMART" id="SM00382">
    <property type="entry name" value="AAA"/>
    <property type="match status" value="1"/>
</dbReference>
<dbReference type="GO" id="GO:0055052">
    <property type="term" value="C:ATP-binding cassette (ABC) transporter complex, substrate-binding subunit-containing"/>
    <property type="evidence" value="ECO:0007669"/>
    <property type="project" value="TreeGrafter"/>
</dbReference>
<dbReference type="Gene3D" id="2.40.50.140">
    <property type="entry name" value="Nucleic acid-binding proteins"/>
    <property type="match status" value="1"/>
</dbReference>
<keyword evidence="2" id="KW-0813">Transport</keyword>
<feature type="domain" description="ABC transporter" evidence="5">
    <location>
        <begin position="4"/>
        <end position="234"/>
    </location>
</feature>
<dbReference type="InterPro" id="IPR047641">
    <property type="entry name" value="ABC_transpr_MalK/UgpC-like"/>
</dbReference>
<dbReference type="PANTHER" id="PTHR43875:SF3">
    <property type="entry name" value="MALTOSE_MALTODEXTRIN IMPORT ATP-BINDING PROTEIN MALK"/>
    <property type="match status" value="1"/>
</dbReference>
<dbReference type="Pfam" id="PF00005">
    <property type="entry name" value="ABC_tran"/>
    <property type="match status" value="1"/>
</dbReference>
<dbReference type="Gene3D" id="3.40.50.300">
    <property type="entry name" value="P-loop containing nucleotide triphosphate hydrolases"/>
    <property type="match status" value="1"/>
</dbReference>
<evidence type="ECO:0000256" key="4">
    <source>
        <dbReference type="ARBA" id="ARBA00022840"/>
    </source>
</evidence>
<reference evidence="7" key="1">
    <citation type="submission" date="2017-08" db="EMBL/GenBank/DDBJ databases">
        <authorList>
            <person name="Varghese N."/>
            <person name="Submissions S."/>
        </authorList>
    </citation>
    <scope>NUCLEOTIDE SEQUENCE [LARGE SCALE GENOMIC DNA]</scope>
    <source>
        <strain evidence="7">JA234</strain>
    </source>
</reference>
<dbReference type="Proteomes" id="UP000219467">
    <property type="component" value="Unassembled WGS sequence"/>
</dbReference>
<dbReference type="EMBL" id="OAOQ01000001">
    <property type="protein sequence ID" value="SNX67732.1"/>
    <property type="molecule type" value="Genomic_DNA"/>
</dbReference>
<dbReference type="CDD" id="cd03301">
    <property type="entry name" value="ABC_MalK_N"/>
    <property type="match status" value="1"/>
</dbReference>
<accession>A0A285CJG3</accession>
<dbReference type="PROSITE" id="PS50893">
    <property type="entry name" value="ABC_TRANSPORTER_2"/>
    <property type="match status" value="1"/>
</dbReference>
<dbReference type="Gene3D" id="2.40.50.100">
    <property type="match status" value="1"/>
</dbReference>
<dbReference type="GO" id="GO:0005524">
    <property type="term" value="F:ATP binding"/>
    <property type="evidence" value="ECO:0007669"/>
    <property type="project" value="UniProtKB-KW"/>
</dbReference>
<dbReference type="InterPro" id="IPR027417">
    <property type="entry name" value="P-loop_NTPase"/>
</dbReference>
<keyword evidence="3" id="KW-0547">Nucleotide-binding</keyword>
<name>A0A285CJG3_9RHOB</name>
<dbReference type="InterPro" id="IPR008995">
    <property type="entry name" value="Mo/tungstate-bd_C_term_dom"/>
</dbReference>
<dbReference type="InterPro" id="IPR017871">
    <property type="entry name" value="ABC_transporter-like_CS"/>
</dbReference>
<dbReference type="InterPro" id="IPR012340">
    <property type="entry name" value="NA-bd_OB-fold"/>
</dbReference>
<organism evidence="6 7">
    <name type="scientific">Cereibacter ovatus</name>
    <dbReference type="NCBI Taxonomy" id="439529"/>
    <lineage>
        <taxon>Bacteria</taxon>
        <taxon>Pseudomonadati</taxon>
        <taxon>Pseudomonadota</taxon>
        <taxon>Alphaproteobacteria</taxon>
        <taxon>Rhodobacterales</taxon>
        <taxon>Paracoccaceae</taxon>
        <taxon>Cereibacter</taxon>
    </lineage>
</organism>